<dbReference type="Gene3D" id="3.30.420.40">
    <property type="match status" value="2"/>
</dbReference>
<comment type="caution">
    <text evidence="7">The sequence shown here is derived from an EMBL/GenBank/DDBJ whole genome shotgun (WGS) entry which is preliminary data.</text>
</comment>
<keyword evidence="5" id="KW-0143">Chaperone</keyword>
<dbReference type="Proteomes" id="UP000224915">
    <property type="component" value="Unassembled WGS sequence"/>
</dbReference>
<dbReference type="PRINTS" id="PR00301">
    <property type="entry name" value="HEATSHOCK70"/>
</dbReference>
<dbReference type="OrthoDB" id="9766019at2"/>
<evidence type="ECO:0000313" key="7">
    <source>
        <dbReference type="EMBL" id="PFG19950.1"/>
    </source>
</evidence>
<evidence type="ECO:0000256" key="5">
    <source>
        <dbReference type="ARBA" id="ARBA00023186"/>
    </source>
</evidence>
<evidence type="ECO:0000256" key="1">
    <source>
        <dbReference type="ARBA" id="ARBA00007381"/>
    </source>
</evidence>
<reference evidence="7 8" key="1">
    <citation type="submission" date="2017-10" db="EMBL/GenBank/DDBJ databases">
        <title>Sequencing the genomes of 1000 actinobacteria strains.</title>
        <authorList>
            <person name="Klenk H.-P."/>
        </authorList>
    </citation>
    <scope>NUCLEOTIDE SEQUENCE [LARGE SCALE GENOMIC DNA]</scope>
    <source>
        <strain evidence="7 8">DSM 21801</strain>
    </source>
</reference>
<dbReference type="PANTHER" id="PTHR19375">
    <property type="entry name" value="HEAT SHOCK PROTEIN 70KDA"/>
    <property type="match status" value="1"/>
</dbReference>
<dbReference type="SUPFAM" id="SSF53067">
    <property type="entry name" value="Actin-like ATPase domain"/>
    <property type="match status" value="2"/>
</dbReference>
<keyword evidence="4" id="KW-0346">Stress response</keyword>
<dbReference type="PROSITE" id="PS01036">
    <property type="entry name" value="HSP70_3"/>
    <property type="match status" value="1"/>
</dbReference>
<dbReference type="GO" id="GO:0005524">
    <property type="term" value="F:ATP binding"/>
    <property type="evidence" value="ECO:0007669"/>
    <property type="project" value="UniProtKB-KW"/>
</dbReference>
<sequence length="501" mass="54399">MHLGIDLGTTRTVVARVDRGNYPVLAFLDTVGDPHEFMPSVAADRDGDLVFGFDALAAAEEGAPLLRSFKRLMGDAEASPTSRVSIGEREHLLLDVVTGFLHALREAIDDSPAIGAPSRAGRPHQVVVSVPAHAPTVQRFLTLEAFRGAGFEVLALMNEPSAAGFEYTHRRPRTLSSKRTRILVYDLGGGTFDASLVSAEASRHEVLGSVGVNRLGGDDVDVLLAQTALRSAGEPNLTRAQWRRLLAECRDAKERLTPQSRRLVVDLDGDPVLIEVDEVYRHVTPLIEQSVTAMEPLVGRLEADEVAESLAEVAGVYLVGGASGLPLVPRVLRQRFGRRVFRSPYPAAATAIGLAIAADPESDFTMRDRLSRSFGVFREQSAGSALGFDEILSPDASLPSTGDAVLTRRYRAAHNVGWFRYVEYPGRDILGEPSGELTPFAEVLFPFDPALREVEDLTAVPIRRTGDGPEVEERYAIDSDGLVHVTITVLEDGYSRSFGLR</sequence>
<dbReference type="InterPro" id="IPR018181">
    <property type="entry name" value="Heat_shock_70_CS"/>
</dbReference>
<dbReference type="PROSITE" id="PS00329">
    <property type="entry name" value="HSP70_2"/>
    <property type="match status" value="1"/>
</dbReference>
<organism evidence="7 8">
    <name type="scientific">Serinibacter salmoneus</name>
    <dbReference type="NCBI Taxonomy" id="556530"/>
    <lineage>
        <taxon>Bacteria</taxon>
        <taxon>Bacillati</taxon>
        <taxon>Actinomycetota</taxon>
        <taxon>Actinomycetes</taxon>
        <taxon>Micrococcales</taxon>
        <taxon>Beutenbergiaceae</taxon>
        <taxon>Serinibacter</taxon>
    </lineage>
</organism>
<evidence type="ECO:0000256" key="6">
    <source>
        <dbReference type="RuleBase" id="RU003322"/>
    </source>
</evidence>
<evidence type="ECO:0000313" key="8">
    <source>
        <dbReference type="Proteomes" id="UP000224915"/>
    </source>
</evidence>
<dbReference type="AlphaFoldDB" id="A0A2A9D270"/>
<dbReference type="Pfam" id="PF00012">
    <property type="entry name" value="HSP70"/>
    <property type="match status" value="1"/>
</dbReference>
<evidence type="ECO:0000256" key="3">
    <source>
        <dbReference type="ARBA" id="ARBA00022840"/>
    </source>
</evidence>
<dbReference type="EMBL" id="PDJD01000001">
    <property type="protein sequence ID" value="PFG19950.1"/>
    <property type="molecule type" value="Genomic_DNA"/>
</dbReference>
<accession>A0A2A9D270</accession>
<name>A0A2A9D270_9MICO</name>
<dbReference type="InterPro" id="IPR013126">
    <property type="entry name" value="Hsp_70_fam"/>
</dbReference>
<keyword evidence="3 6" id="KW-0067">ATP-binding</keyword>
<comment type="similarity">
    <text evidence="1 6">Belongs to the heat shock protein 70 family.</text>
</comment>
<dbReference type="GO" id="GO:0140662">
    <property type="term" value="F:ATP-dependent protein folding chaperone"/>
    <property type="evidence" value="ECO:0007669"/>
    <property type="project" value="InterPro"/>
</dbReference>
<evidence type="ECO:0000256" key="4">
    <source>
        <dbReference type="ARBA" id="ARBA00023016"/>
    </source>
</evidence>
<protein>
    <submittedName>
        <fullName evidence="7">Chaperone protein HscA</fullName>
    </submittedName>
</protein>
<keyword evidence="2 6" id="KW-0547">Nucleotide-binding</keyword>
<keyword evidence="8" id="KW-1185">Reference proteome</keyword>
<proteinExistence type="inferred from homology"/>
<dbReference type="Gene3D" id="3.90.640.10">
    <property type="entry name" value="Actin, Chain A, domain 4"/>
    <property type="match status" value="1"/>
</dbReference>
<gene>
    <name evidence="7" type="ORF">ATL40_1529</name>
</gene>
<evidence type="ECO:0000256" key="2">
    <source>
        <dbReference type="ARBA" id="ARBA00022741"/>
    </source>
</evidence>
<dbReference type="InterPro" id="IPR043129">
    <property type="entry name" value="ATPase_NBD"/>
</dbReference>
<dbReference type="RefSeq" id="WP_098469000.1">
    <property type="nucleotide sequence ID" value="NZ_PDJD01000001.1"/>
</dbReference>